<dbReference type="PROSITE" id="PS50222">
    <property type="entry name" value="EF_HAND_2"/>
    <property type="match status" value="4"/>
</dbReference>
<dbReference type="Proteomes" id="UP000286415">
    <property type="component" value="Unassembled WGS sequence"/>
</dbReference>
<dbReference type="InParanoid" id="A0A3R7CKI6"/>
<feature type="domain" description="EF-hand" evidence="3">
    <location>
        <begin position="224"/>
        <end position="259"/>
    </location>
</feature>
<dbReference type="InterPro" id="IPR018247">
    <property type="entry name" value="EF_Hand_1_Ca_BS"/>
</dbReference>
<dbReference type="InterPro" id="IPR002048">
    <property type="entry name" value="EF_hand_dom"/>
</dbReference>
<dbReference type="GO" id="GO:0005509">
    <property type="term" value="F:calcium ion binding"/>
    <property type="evidence" value="ECO:0007669"/>
    <property type="project" value="InterPro"/>
</dbReference>
<evidence type="ECO:0000256" key="2">
    <source>
        <dbReference type="ARBA" id="ARBA00022837"/>
    </source>
</evidence>
<dbReference type="OrthoDB" id="26525at2759"/>
<dbReference type="AlphaFoldDB" id="A0A3R7CKI6"/>
<proteinExistence type="predicted"/>
<feature type="domain" description="EF-hand" evidence="3">
    <location>
        <begin position="179"/>
        <end position="214"/>
    </location>
</feature>
<dbReference type="PROSITE" id="PS00018">
    <property type="entry name" value="EF_HAND_1"/>
    <property type="match status" value="4"/>
</dbReference>
<organism evidence="4 5">
    <name type="scientific">Clonorchis sinensis</name>
    <name type="common">Chinese liver fluke</name>
    <dbReference type="NCBI Taxonomy" id="79923"/>
    <lineage>
        <taxon>Eukaryota</taxon>
        <taxon>Metazoa</taxon>
        <taxon>Spiralia</taxon>
        <taxon>Lophotrochozoa</taxon>
        <taxon>Platyhelminthes</taxon>
        <taxon>Trematoda</taxon>
        <taxon>Digenea</taxon>
        <taxon>Opisthorchiida</taxon>
        <taxon>Opisthorchiata</taxon>
        <taxon>Opisthorchiidae</taxon>
        <taxon>Clonorchis</taxon>
    </lineage>
</organism>
<name>A0A3R7CKI6_CLOSI</name>
<accession>A0A3R7CKI6</accession>
<dbReference type="InterPro" id="IPR011992">
    <property type="entry name" value="EF-hand-dom_pair"/>
</dbReference>
<reference evidence="4 5" key="1">
    <citation type="journal article" date="2018" name="Biotechnol. Adv.">
        <title>Improved genomic resources and new bioinformatic workflow for the carcinogenic parasite Clonorchis sinensis: Biotechnological implications.</title>
        <authorList>
            <person name="Wang D."/>
            <person name="Korhonen P.K."/>
            <person name="Gasser R.B."/>
            <person name="Young N.D."/>
        </authorList>
    </citation>
    <scope>NUCLEOTIDE SEQUENCE [LARGE SCALE GENOMIC DNA]</scope>
    <source>
        <strain evidence="4">Cs-k2</strain>
    </source>
</reference>
<dbReference type="FunFam" id="1.10.238.10:FF:000001">
    <property type="entry name" value="Calmodulin 1"/>
    <property type="match status" value="1"/>
</dbReference>
<evidence type="ECO:0000259" key="3">
    <source>
        <dbReference type="PROSITE" id="PS50222"/>
    </source>
</evidence>
<keyword evidence="2" id="KW-0106">Calcium</keyword>
<dbReference type="EMBL" id="NIRI02000077">
    <property type="protein sequence ID" value="KAG5441189.1"/>
    <property type="molecule type" value="Genomic_DNA"/>
</dbReference>
<evidence type="ECO:0000256" key="1">
    <source>
        <dbReference type="ARBA" id="ARBA00022737"/>
    </source>
</evidence>
<protein>
    <submittedName>
        <fullName evidence="4">Calmodulin-like protein 12</fullName>
    </submittedName>
</protein>
<feature type="domain" description="EF-hand" evidence="3">
    <location>
        <begin position="260"/>
        <end position="290"/>
    </location>
</feature>
<evidence type="ECO:0000313" key="5">
    <source>
        <dbReference type="Proteomes" id="UP000286415"/>
    </source>
</evidence>
<keyword evidence="1" id="KW-0677">Repeat</keyword>
<feature type="domain" description="EF-hand" evidence="3">
    <location>
        <begin position="143"/>
        <end position="178"/>
    </location>
</feature>
<dbReference type="STRING" id="79923.A0A3R7CKI6"/>
<dbReference type="FunCoup" id="A0A3R7CKI6">
    <property type="interactions" value="43"/>
</dbReference>
<reference evidence="4 5" key="2">
    <citation type="journal article" date="2021" name="Genomics">
        <title>High-quality reference genome for Clonorchis sinensis.</title>
        <authorList>
            <person name="Young N.D."/>
            <person name="Stroehlein A.J."/>
            <person name="Kinkar L."/>
            <person name="Wang T."/>
            <person name="Sohn W.M."/>
            <person name="Chang B.C.H."/>
            <person name="Kaur P."/>
            <person name="Weisz D."/>
            <person name="Dudchenko O."/>
            <person name="Aiden E.L."/>
            <person name="Korhonen P.K."/>
            <person name="Gasser R.B."/>
        </authorList>
    </citation>
    <scope>NUCLEOTIDE SEQUENCE [LARGE SCALE GENOMIC DNA]</scope>
    <source>
        <strain evidence="4">Cs-k2</strain>
    </source>
</reference>
<dbReference type="SMART" id="SM00054">
    <property type="entry name" value="EFh"/>
    <property type="match status" value="4"/>
</dbReference>
<dbReference type="InterPro" id="IPR050145">
    <property type="entry name" value="Centrin_CML-like"/>
</dbReference>
<sequence length="290" mass="32980">LHEGWDTVRLPKPRQGKSRCRNRVRTTDLPVAENFSTAHDRFRPTSSGSPGRRSPRDSVNLMFYLNPNWTDCDKYTHLQIDLVFTGDSSESLVYGFLQLNVLHTGGLIFQFMVIVSTLQSMEDADPNEAYAYELLQKGILTKEQLADIRWTFHFFDKNGDGSISCDELETALAYLGHEVSQVELKHMIAQVDVNGDGSLDFGEFLRAMTEHHFQPPDILNSKHANEELYRRVFAEFDCDGDGFIDATELEKTMTSLGETLSREDIMDMMREADTDGDGKVSFTEFLNVLK</sequence>
<dbReference type="Pfam" id="PF13499">
    <property type="entry name" value="EF-hand_7"/>
    <property type="match status" value="2"/>
</dbReference>
<dbReference type="CDD" id="cd00051">
    <property type="entry name" value="EFh"/>
    <property type="match status" value="2"/>
</dbReference>
<dbReference type="Gene3D" id="1.10.238.10">
    <property type="entry name" value="EF-hand"/>
    <property type="match status" value="2"/>
</dbReference>
<evidence type="ECO:0000313" key="4">
    <source>
        <dbReference type="EMBL" id="KAG5441189.1"/>
    </source>
</evidence>
<gene>
    <name evidence="4" type="ORF">CSKR_102399</name>
</gene>
<dbReference type="PANTHER" id="PTHR23050">
    <property type="entry name" value="CALCIUM BINDING PROTEIN"/>
    <property type="match status" value="1"/>
</dbReference>
<keyword evidence="5" id="KW-1185">Reference proteome</keyword>
<comment type="caution">
    <text evidence="4">The sequence shown here is derived from an EMBL/GenBank/DDBJ whole genome shotgun (WGS) entry which is preliminary data.</text>
</comment>
<dbReference type="SUPFAM" id="SSF47473">
    <property type="entry name" value="EF-hand"/>
    <property type="match status" value="1"/>
</dbReference>
<feature type="non-terminal residue" evidence="4">
    <location>
        <position position="1"/>
    </location>
</feature>